<proteinExistence type="predicted"/>
<gene>
    <name evidence="3" type="ORF">CGL51_12990</name>
    <name evidence="4" type="ORF">CGL52_12950</name>
</gene>
<dbReference type="InterPro" id="IPR001173">
    <property type="entry name" value="Glyco_trans_2-like"/>
</dbReference>
<dbReference type="GO" id="GO:0019187">
    <property type="term" value="F:beta-1,4-mannosyltransferase activity"/>
    <property type="evidence" value="ECO:0007669"/>
    <property type="project" value="InterPro"/>
</dbReference>
<dbReference type="Pfam" id="PF13632">
    <property type="entry name" value="Glyco_trans_2_3"/>
    <property type="match status" value="1"/>
</dbReference>
<reference evidence="5 6" key="1">
    <citation type="submission" date="2017-07" db="EMBL/GenBank/DDBJ databases">
        <title>Draft genome sequence of aerobic hyperthermophilic archaea, Pyrobaculum aerophilum YKB31 and YKB32.</title>
        <authorList>
            <person name="Mochizuki T."/>
            <person name="Berliner A.J."/>
            <person name="Yoshida-Takashima Y."/>
            <person name="Takaki Y."/>
            <person name="Nunoura T."/>
            <person name="Takai K."/>
        </authorList>
    </citation>
    <scope>NUCLEOTIDE SEQUENCE [LARGE SCALE GENOMIC DNA]</scope>
    <source>
        <strain evidence="3 6">YKB31</strain>
        <strain evidence="4 5">YKB32</strain>
    </source>
</reference>
<feature type="transmembrane region" description="Helical" evidence="1">
    <location>
        <begin position="312"/>
        <end position="332"/>
    </location>
</feature>
<dbReference type="EMBL" id="NMUE01000063">
    <property type="protein sequence ID" value="RFA93461.1"/>
    <property type="molecule type" value="Genomic_DNA"/>
</dbReference>
<dbReference type="SUPFAM" id="SSF53448">
    <property type="entry name" value="Nucleotide-diphospho-sugar transferases"/>
    <property type="match status" value="1"/>
</dbReference>
<dbReference type="InterPro" id="IPR029044">
    <property type="entry name" value="Nucleotide-diphossugar_trans"/>
</dbReference>
<accession>A0A371QY19</accession>
<dbReference type="PANTHER" id="PTHR16779">
    <property type="entry name" value="BETA-1,4-MANNOSYLTRANSFERASE EGH"/>
    <property type="match status" value="1"/>
</dbReference>
<evidence type="ECO:0000313" key="3">
    <source>
        <dbReference type="EMBL" id="RFA93461.1"/>
    </source>
</evidence>
<keyword evidence="1" id="KW-0472">Membrane</keyword>
<feature type="transmembrane region" description="Helical" evidence="1">
    <location>
        <begin position="6"/>
        <end position="28"/>
    </location>
</feature>
<sequence>MGIDYVVFYLIPNIVGGFYMFIMALGAAKRPRSHAYPPVENYLVVVVTVGDERVMPALAETVAQLERLGLRYTVLSSRPLPIKNHIVVPKEEDGSKYRAILWFVKNYARDDMWYIFLDDDSYPLDTRFLRDIAYYGARGCVAGNGVLVPRPGRSALAYALDWIRYFHDLTTYRFSLEVLRRPIFGMHGELLIVRGDVLRSIWPAMGDTITEDFRFAMELLKRRYKTFQTSTRVSIKSPNSLRDFVRQRARWAAAISEAAKYKNAYYLILTATPIALFPSTPASWLYGFTIPLLISAVYASVYIYGSLKAKRYILDVWLASFLELMGLIIGAARKAKNFYVIDKR</sequence>
<dbReference type="AlphaFoldDB" id="A0A371QY19"/>
<dbReference type="OrthoDB" id="55818at2157"/>
<feature type="domain" description="Glycosyltransferase 2-like" evidence="2">
    <location>
        <begin position="115"/>
        <end position="304"/>
    </location>
</feature>
<evidence type="ECO:0000313" key="5">
    <source>
        <dbReference type="Proteomes" id="UP000256877"/>
    </source>
</evidence>
<evidence type="ECO:0000313" key="4">
    <source>
        <dbReference type="EMBL" id="RFA95347.1"/>
    </source>
</evidence>
<dbReference type="Proteomes" id="UP000256877">
    <property type="component" value="Unassembled WGS sequence"/>
</dbReference>
<comment type="caution">
    <text evidence="4">The sequence shown here is derived from an EMBL/GenBank/DDBJ whole genome shotgun (WGS) entry which is preliminary data.</text>
</comment>
<dbReference type="InterPro" id="IPR027389">
    <property type="entry name" value="B_mannosylTrfase_Bre-3/Egh"/>
</dbReference>
<dbReference type="EMBL" id="NMUF01000058">
    <property type="protein sequence ID" value="RFA95347.1"/>
    <property type="molecule type" value="Genomic_DNA"/>
</dbReference>
<dbReference type="GO" id="GO:0005737">
    <property type="term" value="C:cytoplasm"/>
    <property type="evidence" value="ECO:0007669"/>
    <property type="project" value="TreeGrafter"/>
</dbReference>
<keyword evidence="1" id="KW-0812">Transmembrane</keyword>
<evidence type="ECO:0000313" key="6">
    <source>
        <dbReference type="Proteomes" id="UP000257123"/>
    </source>
</evidence>
<dbReference type="RefSeq" id="WP_116422009.1">
    <property type="nucleotide sequence ID" value="NZ_NMUE01000063.1"/>
</dbReference>
<feature type="transmembrane region" description="Helical" evidence="1">
    <location>
        <begin position="263"/>
        <end position="279"/>
    </location>
</feature>
<keyword evidence="1" id="KW-1133">Transmembrane helix</keyword>
<feature type="transmembrane region" description="Helical" evidence="1">
    <location>
        <begin position="285"/>
        <end position="305"/>
    </location>
</feature>
<evidence type="ECO:0000259" key="2">
    <source>
        <dbReference type="Pfam" id="PF13632"/>
    </source>
</evidence>
<protein>
    <submittedName>
        <fullName evidence="4">Egghead</fullName>
    </submittedName>
</protein>
<name>A0A371QY19_9CREN</name>
<dbReference type="PANTHER" id="PTHR16779:SF1">
    <property type="entry name" value="BETA-1,4-MANNOSYLTRANSFERASE EGH"/>
    <property type="match status" value="1"/>
</dbReference>
<organism evidence="4 5">
    <name type="scientific">Pyrobaculum aerophilum</name>
    <dbReference type="NCBI Taxonomy" id="13773"/>
    <lineage>
        <taxon>Archaea</taxon>
        <taxon>Thermoproteota</taxon>
        <taxon>Thermoprotei</taxon>
        <taxon>Thermoproteales</taxon>
        <taxon>Thermoproteaceae</taxon>
        <taxon>Pyrobaculum</taxon>
    </lineage>
</organism>
<dbReference type="Proteomes" id="UP000257123">
    <property type="component" value="Unassembled WGS sequence"/>
</dbReference>
<evidence type="ECO:0000256" key="1">
    <source>
        <dbReference type="SAM" id="Phobius"/>
    </source>
</evidence>